<dbReference type="Gene3D" id="2.60.40.420">
    <property type="entry name" value="Cupredoxins - blue copper proteins"/>
    <property type="match status" value="1"/>
</dbReference>
<evidence type="ECO:0000313" key="4">
    <source>
        <dbReference type="EMBL" id="ATQ69649.1"/>
    </source>
</evidence>
<feature type="transmembrane region" description="Helical" evidence="1">
    <location>
        <begin position="276"/>
        <end position="294"/>
    </location>
</feature>
<dbReference type="Gene3D" id="3.10.350.10">
    <property type="entry name" value="LysM domain"/>
    <property type="match status" value="1"/>
</dbReference>
<evidence type="ECO:0000313" key="5">
    <source>
        <dbReference type="Proteomes" id="UP000230709"/>
    </source>
</evidence>
<dbReference type="InterPro" id="IPR006121">
    <property type="entry name" value="HMA_dom"/>
</dbReference>
<keyword evidence="1" id="KW-1133">Transmembrane helix</keyword>
<dbReference type="Pfam" id="PF00403">
    <property type="entry name" value="HMA"/>
    <property type="match status" value="1"/>
</dbReference>
<feature type="transmembrane region" description="Helical" evidence="1">
    <location>
        <begin position="121"/>
        <end position="146"/>
    </location>
</feature>
<dbReference type="Gene3D" id="3.30.70.100">
    <property type="match status" value="1"/>
</dbReference>
<dbReference type="InterPro" id="IPR039447">
    <property type="entry name" value="UreH-like_TM_dom"/>
</dbReference>
<dbReference type="SMART" id="SM00257">
    <property type="entry name" value="LysM"/>
    <property type="match status" value="1"/>
</dbReference>
<feature type="transmembrane region" description="Helical" evidence="1">
    <location>
        <begin position="242"/>
        <end position="264"/>
    </location>
</feature>
<proteinExistence type="predicted"/>
<feature type="transmembrane region" description="Helical" evidence="1">
    <location>
        <begin position="192"/>
        <end position="214"/>
    </location>
</feature>
<keyword evidence="5" id="KW-1185">Reference proteome</keyword>
<name>A0A2D2D453_METT3</name>
<protein>
    <submittedName>
        <fullName evidence="4">Heavy metal transporter</fullName>
    </submittedName>
</protein>
<dbReference type="GO" id="GO:0046872">
    <property type="term" value="F:metal ion binding"/>
    <property type="evidence" value="ECO:0007669"/>
    <property type="project" value="InterPro"/>
</dbReference>
<dbReference type="SUPFAM" id="SSF49503">
    <property type="entry name" value="Cupredoxins"/>
    <property type="match status" value="1"/>
</dbReference>
<dbReference type="KEGG" id="mtw:CQW49_18500"/>
<accession>A0A2D2D453</accession>
<organism evidence="4 5">
    <name type="scientific">Methylosinus trichosporium (strain ATCC 35070 / NCIMB 11131 / UNIQEM 75 / OB3b)</name>
    <dbReference type="NCBI Taxonomy" id="595536"/>
    <lineage>
        <taxon>Bacteria</taxon>
        <taxon>Pseudomonadati</taxon>
        <taxon>Pseudomonadota</taxon>
        <taxon>Alphaproteobacteria</taxon>
        <taxon>Hyphomicrobiales</taxon>
        <taxon>Methylocystaceae</taxon>
        <taxon>Methylosinus</taxon>
    </lineage>
</organism>
<feature type="domain" description="LysM" evidence="3">
    <location>
        <begin position="472"/>
        <end position="519"/>
    </location>
</feature>
<dbReference type="SUPFAM" id="SSF55008">
    <property type="entry name" value="HMA, heavy metal-associated domain"/>
    <property type="match status" value="1"/>
</dbReference>
<dbReference type="InterPro" id="IPR008972">
    <property type="entry name" value="Cupredoxin"/>
</dbReference>
<sequence length="521" mass="55887">MDDASVGFRARGMHCHGCERVIETAARKLPGVRSVKADYPTEWVEICYDPAEATPEQIRAAIERQGYRTLTLEQSQQRRRLTHIAGAVLGLAGIGLLIYLDTHWIGEAAAPDVSRHMSLDLIFLLGLLTGFHCVGMCGGFVLGYTAEDARLGLPSLRSHLLYGAGKTLSYTTIGALFGLVGAIVTFTPLLRGAAGVAAGLFLLVFGLNMLGLLAPLRRFRLALPAPLQRLVEKRASSSHRPFVIGLLNGLMIACGPLQAMYVMAAGTGSALEGAKMLLAFGLGTLPVMLSFGALSTLVSASLTHRLLMASGAIVVALGAVMINRGLILTGWGYDLRSMLAMHGASAPPAPAQAGFQTIEMDVLATGFSPNRFTVTKDVPVHWEIDGKEITNCNRRIVVPSLHLEFDVKPGKQTIEFTPRETGVIRWSCWMGMLPGAFDVIDAPTPAAPPKIAQTEAPATKPIESARSAAPDDHYRIVAGDTLRAIAKKRYGDAGRWKTILDANPGLDPRRLRAGMEIVTPR</sequence>
<evidence type="ECO:0000259" key="3">
    <source>
        <dbReference type="PROSITE" id="PS51782"/>
    </source>
</evidence>
<feature type="domain" description="HMA" evidence="2">
    <location>
        <begin position="4"/>
        <end position="70"/>
    </location>
</feature>
<evidence type="ECO:0000259" key="2">
    <source>
        <dbReference type="PROSITE" id="PS50846"/>
    </source>
</evidence>
<dbReference type="CDD" id="cd00118">
    <property type="entry name" value="LysM"/>
    <property type="match status" value="1"/>
</dbReference>
<gene>
    <name evidence="4" type="ORF">CQW49_18500</name>
</gene>
<dbReference type="RefSeq" id="WP_003615993.1">
    <property type="nucleotide sequence ID" value="NZ_ADVE02000001.1"/>
</dbReference>
<dbReference type="PANTHER" id="PTHR42208:SF1">
    <property type="entry name" value="HEAVY METAL TRANSPORTER"/>
    <property type="match status" value="1"/>
</dbReference>
<keyword evidence="1" id="KW-0472">Membrane</keyword>
<dbReference type="InterPro" id="IPR018392">
    <property type="entry name" value="LysM"/>
</dbReference>
<keyword evidence="1" id="KW-0812">Transmembrane</keyword>
<dbReference type="CDD" id="cd00371">
    <property type="entry name" value="HMA"/>
    <property type="match status" value="1"/>
</dbReference>
<reference evidence="5" key="1">
    <citation type="submission" date="2017-10" db="EMBL/GenBank/DDBJ databases">
        <title>Completed PacBio SMRT sequence of Methylosinus trichosporium OB3b reveals presence of a third large plasmid.</title>
        <authorList>
            <person name="Charles T.C."/>
            <person name="Lynch M.D.J."/>
            <person name="Heil J.R."/>
            <person name="Cheng J."/>
        </authorList>
    </citation>
    <scope>NUCLEOTIDE SEQUENCE [LARGE SCALE GENOMIC DNA]</scope>
    <source>
        <strain evidence="5">OB3b</strain>
    </source>
</reference>
<dbReference type="InterPro" id="IPR036779">
    <property type="entry name" value="LysM_dom_sf"/>
</dbReference>
<feature type="transmembrane region" description="Helical" evidence="1">
    <location>
        <begin position="167"/>
        <end position="186"/>
    </location>
</feature>
<evidence type="ECO:0000256" key="1">
    <source>
        <dbReference type="SAM" id="Phobius"/>
    </source>
</evidence>
<feature type="transmembrane region" description="Helical" evidence="1">
    <location>
        <begin position="306"/>
        <end position="333"/>
    </location>
</feature>
<feature type="transmembrane region" description="Helical" evidence="1">
    <location>
        <begin position="81"/>
        <end position="101"/>
    </location>
</feature>
<dbReference type="EMBL" id="CP023737">
    <property type="protein sequence ID" value="ATQ69649.1"/>
    <property type="molecule type" value="Genomic_DNA"/>
</dbReference>
<dbReference type="PANTHER" id="PTHR42208">
    <property type="entry name" value="HEAVY METAL TRANSPORTER-RELATED"/>
    <property type="match status" value="1"/>
</dbReference>
<dbReference type="PROSITE" id="PS51782">
    <property type="entry name" value="LYSM"/>
    <property type="match status" value="1"/>
</dbReference>
<dbReference type="Proteomes" id="UP000230709">
    <property type="component" value="Chromosome"/>
</dbReference>
<dbReference type="STRING" id="595536.GCA_000178815_01484"/>
<dbReference type="PROSITE" id="PS50846">
    <property type="entry name" value="HMA_2"/>
    <property type="match status" value="1"/>
</dbReference>
<dbReference type="Pfam" id="PF13386">
    <property type="entry name" value="DsbD_2"/>
    <property type="match status" value="1"/>
</dbReference>
<dbReference type="AlphaFoldDB" id="A0A2D2D453"/>
<dbReference type="Pfam" id="PF01476">
    <property type="entry name" value="LysM"/>
    <property type="match status" value="1"/>
</dbReference>
<dbReference type="InterPro" id="IPR036163">
    <property type="entry name" value="HMA_dom_sf"/>
</dbReference>